<evidence type="ECO:0000256" key="11">
    <source>
        <dbReference type="PIRSR" id="PIRSR605792-51"/>
    </source>
</evidence>
<evidence type="ECO:0000313" key="16">
    <source>
        <dbReference type="EMBL" id="KAH0549083.1"/>
    </source>
</evidence>
<feature type="domain" description="Thioredoxin" evidence="15">
    <location>
        <begin position="8"/>
        <end position="142"/>
    </location>
</feature>
<evidence type="ECO:0000259" key="15">
    <source>
        <dbReference type="PROSITE" id="PS51352"/>
    </source>
</evidence>
<dbReference type="InterPro" id="IPR005792">
    <property type="entry name" value="Prot_disulphide_isomerase"/>
</dbReference>
<sequence length="510" mass="58340">MHSVFEHLSLNMELLKILFVTALCVAGSTAKIKEEDGIMIVTKDNFEEVLEDTYVLIEFYAPWCGSCTKFAPKYVELAKALKEIELDVKLGKVDTTEEPELAQMQEIQSYPTLKLFRDGVPIKYQGDLEVSTVLDWLTKKATPPAEEIKSIRGAKKFIKKHEIAIIGFFKDLETKDAETFWHVANANGDYGFGFTNTESVFKEFKAEDGQVFLFKNFDERQNVYKKKMDAKKLQEFIETSSIPLVVDFDEKISQKVFGGSNKDFLVAFLSEDDGDYDNYAEEFTKTAKKYRGKMMVVTFNVDDPQQAQMLDYVGLKTKDVPAMRIIKILDKGIHKYKPENPELKDKNIYDFASKYLKGELKRYFSAEDVPEDWDAKPVKVLTGKNFKKIAMDKSKHVLVEFYAPWCGHCKQLAPIYDELAEKYENNKKVVIAKLDATANELEDIDIQGYPTIILFKKGTNKAIHFEGNRTVEGMSKFIDSDGIEGAKEEEKDEKVEAKEEDEEGLSKDEL</sequence>
<dbReference type="GO" id="GO:0034976">
    <property type="term" value="P:response to endoplasmic reticulum stress"/>
    <property type="evidence" value="ECO:0007669"/>
    <property type="project" value="TreeGrafter"/>
</dbReference>
<evidence type="ECO:0000256" key="8">
    <source>
        <dbReference type="ARBA" id="ARBA00023157"/>
    </source>
</evidence>
<feature type="signal peptide" evidence="13">
    <location>
        <begin position="1"/>
        <end position="30"/>
    </location>
</feature>
<dbReference type="CDD" id="cd02995">
    <property type="entry name" value="PDI_a_PDI_a'_C"/>
    <property type="match status" value="1"/>
</dbReference>
<protein>
    <recommendedName>
        <fullName evidence="4 13">Protein disulfide-isomerase</fullName>
        <ecNumber evidence="4 13">5.3.4.1</ecNumber>
    </recommendedName>
</protein>
<proteinExistence type="inferred from homology"/>
<dbReference type="GO" id="GO:0005788">
    <property type="term" value="C:endoplasmic reticulum lumen"/>
    <property type="evidence" value="ECO:0007669"/>
    <property type="project" value="UniProtKB-SubCell"/>
</dbReference>
<evidence type="ECO:0000256" key="5">
    <source>
        <dbReference type="ARBA" id="ARBA00022729"/>
    </source>
</evidence>
<keyword evidence="5 13" id="KW-0732">Signal</keyword>
<dbReference type="PANTHER" id="PTHR18929:SF240">
    <property type="entry name" value="PROTEIN DISULFIDE-ISOMERASE"/>
    <property type="match status" value="1"/>
</dbReference>
<comment type="similarity">
    <text evidence="3 12">Belongs to the protein disulfide isomerase family.</text>
</comment>
<dbReference type="InterPro" id="IPR005788">
    <property type="entry name" value="PDI_thioredoxin-like_dom"/>
</dbReference>
<evidence type="ECO:0000256" key="3">
    <source>
        <dbReference type="ARBA" id="ARBA00006347"/>
    </source>
</evidence>
<feature type="domain" description="Thioredoxin" evidence="15">
    <location>
        <begin position="355"/>
        <end position="483"/>
    </location>
</feature>
<keyword evidence="8 11" id="KW-1015">Disulfide bond</keyword>
<dbReference type="InterPro" id="IPR013766">
    <property type="entry name" value="Thioredoxin_domain"/>
</dbReference>
<name>A0AAV7ID77_COTGL</name>
<feature type="compositionally biased region" description="Basic and acidic residues" evidence="14">
    <location>
        <begin position="484"/>
        <end position="497"/>
    </location>
</feature>
<dbReference type="PROSITE" id="PS51352">
    <property type="entry name" value="THIOREDOXIN_2"/>
    <property type="match status" value="2"/>
</dbReference>
<feature type="disulfide bond" description="Redox-active" evidence="11">
    <location>
        <begin position="406"/>
        <end position="409"/>
    </location>
</feature>
<feature type="disulfide bond" description="Redox-active" evidence="11">
    <location>
        <begin position="64"/>
        <end position="67"/>
    </location>
</feature>
<feature type="chain" id="PRO_5043106492" description="Protein disulfide-isomerase" evidence="13">
    <location>
        <begin position="31"/>
        <end position="510"/>
    </location>
</feature>
<evidence type="ECO:0000256" key="7">
    <source>
        <dbReference type="ARBA" id="ARBA00022824"/>
    </source>
</evidence>
<evidence type="ECO:0000256" key="12">
    <source>
        <dbReference type="RuleBase" id="RU004208"/>
    </source>
</evidence>
<dbReference type="Proteomes" id="UP000826195">
    <property type="component" value="Unassembled WGS sequence"/>
</dbReference>
<dbReference type="EMBL" id="JAHXZJ010001864">
    <property type="protein sequence ID" value="KAH0549083.1"/>
    <property type="molecule type" value="Genomic_DNA"/>
</dbReference>
<reference evidence="16 17" key="1">
    <citation type="journal article" date="2021" name="J. Hered.">
        <title>A chromosome-level genome assembly of the parasitoid wasp, Cotesia glomerata (Hymenoptera: Braconidae).</title>
        <authorList>
            <person name="Pinto B.J."/>
            <person name="Weis J.J."/>
            <person name="Gamble T."/>
            <person name="Ode P.J."/>
            <person name="Paul R."/>
            <person name="Zaspel J.M."/>
        </authorList>
    </citation>
    <scope>NUCLEOTIDE SEQUENCE [LARGE SCALE GENOMIC DNA]</scope>
    <source>
        <strain evidence="16">CgM1</strain>
    </source>
</reference>
<dbReference type="CDD" id="cd02981">
    <property type="entry name" value="PDI_b_family"/>
    <property type="match status" value="1"/>
</dbReference>
<dbReference type="Gene3D" id="3.40.30.10">
    <property type="entry name" value="Glutaredoxin"/>
    <property type="match status" value="4"/>
</dbReference>
<evidence type="ECO:0000256" key="1">
    <source>
        <dbReference type="ARBA" id="ARBA00001182"/>
    </source>
</evidence>
<evidence type="ECO:0000256" key="6">
    <source>
        <dbReference type="ARBA" id="ARBA00022737"/>
    </source>
</evidence>
<feature type="region of interest" description="Disordered" evidence="14">
    <location>
        <begin position="482"/>
        <end position="510"/>
    </location>
</feature>
<dbReference type="NCBIfam" id="TIGR01126">
    <property type="entry name" value="pdi_dom"/>
    <property type="match status" value="1"/>
</dbReference>
<evidence type="ECO:0000256" key="13">
    <source>
        <dbReference type="RuleBase" id="RU361130"/>
    </source>
</evidence>
<evidence type="ECO:0000256" key="2">
    <source>
        <dbReference type="ARBA" id="ARBA00004319"/>
    </source>
</evidence>
<dbReference type="InterPro" id="IPR017937">
    <property type="entry name" value="Thioredoxin_CS"/>
</dbReference>
<evidence type="ECO:0000256" key="10">
    <source>
        <dbReference type="ARBA" id="ARBA00023284"/>
    </source>
</evidence>
<comment type="caution">
    <text evidence="16">The sequence shown here is derived from an EMBL/GenBank/DDBJ whole genome shotgun (WGS) entry which is preliminary data.</text>
</comment>
<keyword evidence="7" id="KW-0256">Endoplasmic reticulum</keyword>
<organism evidence="16 17">
    <name type="scientific">Cotesia glomerata</name>
    <name type="common">Lepidopteran parasitic wasp</name>
    <name type="synonym">Apanteles glomeratus</name>
    <dbReference type="NCBI Taxonomy" id="32391"/>
    <lineage>
        <taxon>Eukaryota</taxon>
        <taxon>Metazoa</taxon>
        <taxon>Ecdysozoa</taxon>
        <taxon>Arthropoda</taxon>
        <taxon>Hexapoda</taxon>
        <taxon>Insecta</taxon>
        <taxon>Pterygota</taxon>
        <taxon>Neoptera</taxon>
        <taxon>Endopterygota</taxon>
        <taxon>Hymenoptera</taxon>
        <taxon>Apocrita</taxon>
        <taxon>Ichneumonoidea</taxon>
        <taxon>Braconidae</taxon>
        <taxon>Microgastrinae</taxon>
        <taxon>Cotesia</taxon>
    </lineage>
</organism>
<dbReference type="GO" id="GO:0006457">
    <property type="term" value="P:protein folding"/>
    <property type="evidence" value="ECO:0007669"/>
    <property type="project" value="TreeGrafter"/>
</dbReference>
<dbReference type="PRINTS" id="PR00421">
    <property type="entry name" value="THIOREDOXIN"/>
</dbReference>
<keyword evidence="10 11" id="KW-0676">Redox-active center</keyword>
<dbReference type="Pfam" id="PF13848">
    <property type="entry name" value="Thioredoxin_6"/>
    <property type="match status" value="1"/>
</dbReference>
<evidence type="ECO:0000256" key="14">
    <source>
        <dbReference type="SAM" id="MobiDB-lite"/>
    </source>
</evidence>
<evidence type="ECO:0000256" key="9">
    <source>
        <dbReference type="ARBA" id="ARBA00023235"/>
    </source>
</evidence>
<comment type="catalytic activity">
    <reaction evidence="1 13">
        <text>Catalyzes the rearrangement of -S-S- bonds in proteins.</text>
        <dbReference type="EC" id="5.3.4.1"/>
    </reaction>
</comment>
<dbReference type="PROSITE" id="PS00194">
    <property type="entry name" value="THIOREDOXIN_1"/>
    <property type="match status" value="2"/>
</dbReference>
<dbReference type="NCBIfam" id="TIGR01130">
    <property type="entry name" value="ER_PDI_fam"/>
    <property type="match status" value="1"/>
</dbReference>
<keyword evidence="6" id="KW-0677">Repeat</keyword>
<comment type="subcellular location">
    <subcellularLocation>
        <location evidence="2">Endoplasmic reticulum lumen</location>
    </subcellularLocation>
</comment>
<dbReference type="EC" id="5.3.4.1" evidence="4 13"/>
<dbReference type="AlphaFoldDB" id="A0AAV7ID77"/>
<dbReference type="InterPro" id="IPR036249">
    <property type="entry name" value="Thioredoxin-like_sf"/>
</dbReference>
<keyword evidence="9 13" id="KW-0413">Isomerase</keyword>
<gene>
    <name evidence="16" type="ORF">KQX54_005916</name>
</gene>
<evidence type="ECO:0000256" key="4">
    <source>
        <dbReference type="ARBA" id="ARBA00012723"/>
    </source>
</evidence>
<dbReference type="FunFam" id="3.40.30.10:FF:000027">
    <property type="entry name" value="protein disulfide-isomerase A2"/>
    <property type="match status" value="1"/>
</dbReference>
<dbReference type="CDD" id="cd02982">
    <property type="entry name" value="PDI_b'_family"/>
    <property type="match status" value="1"/>
</dbReference>
<dbReference type="CDD" id="cd02961">
    <property type="entry name" value="PDI_a_family"/>
    <property type="match status" value="1"/>
</dbReference>
<dbReference type="GO" id="GO:0003756">
    <property type="term" value="F:protein disulfide isomerase activity"/>
    <property type="evidence" value="ECO:0007669"/>
    <property type="project" value="UniProtKB-EC"/>
</dbReference>
<keyword evidence="17" id="KW-1185">Reference proteome</keyword>
<evidence type="ECO:0000313" key="17">
    <source>
        <dbReference type="Proteomes" id="UP000826195"/>
    </source>
</evidence>
<dbReference type="FunFam" id="3.40.30.10:FF:000042">
    <property type="entry name" value="protein disulfide-isomerase A2"/>
    <property type="match status" value="1"/>
</dbReference>
<dbReference type="PANTHER" id="PTHR18929">
    <property type="entry name" value="PROTEIN DISULFIDE ISOMERASE"/>
    <property type="match status" value="1"/>
</dbReference>
<dbReference type="SUPFAM" id="SSF52833">
    <property type="entry name" value="Thioredoxin-like"/>
    <property type="match status" value="4"/>
</dbReference>
<dbReference type="Pfam" id="PF00085">
    <property type="entry name" value="Thioredoxin"/>
    <property type="match status" value="2"/>
</dbReference>
<accession>A0AAV7ID77</accession>